<dbReference type="GeneTree" id="ENSGT00940000164137"/>
<dbReference type="Gene3D" id="2.60.40.2030">
    <property type="match status" value="2"/>
</dbReference>
<reference evidence="23" key="1">
    <citation type="submission" date="2003-08" db="EMBL/GenBank/DDBJ databases">
        <authorList>
            <person name="Birren B."/>
            <person name="Nusbaum C."/>
            <person name="Abebe A."/>
            <person name="Abouelleil A."/>
            <person name="Adekoya E."/>
            <person name="Ait-zahra M."/>
            <person name="Allen N."/>
            <person name="Allen T."/>
            <person name="An P."/>
            <person name="Anderson M."/>
            <person name="Anderson S."/>
            <person name="Arachchi H."/>
            <person name="Armbruster J."/>
            <person name="Bachantsang P."/>
            <person name="Baldwin J."/>
            <person name="Barry A."/>
            <person name="Bayul T."/>
            <person name="Blitshsteyn B."/>
            <person name="Bloom T."/>
            <person name="Blye J."/>
            <person name="Boguslavskiy L."/>
            <person name="Borowsky M."/>
            <person name="Boukhgalter B."/>
            <person name="Brunache A."/>
            <person name="Butler J."/>
            <person name="Calixte N."/>
            <person name="Calvo S."/>
            <person name="Camarata J."/>
            <person name="Campo K."/>
            <person name="Chang J."/>
            <person name="Cheshatsang Y."/>
            <person name="Citroen M."/>
            <person name="Collymore A."/>
            <person name="Considine T."/>
            <person name="Cook A."/>
            <person name="Cooke P."/>
            <person name="Corum B."/>
            <person name="Cuomo C."/>
            <person name="David R."/>
            <person name="Dawoe T."/>
            <person name="Degray S."/>
            <person name="Dodge S."/>
            <person name="Dooley K."/>
            <person name="Dorje P."/>
            <person name="Dorjee K."/>
            <person name="Dorris L."/>
            <person name="Duffey N."/>
            <person name="Dupes A."/>
            <person name="Elkins T."/>
            <person name="Engels R."/>
            <person name="Erickson J."/>
            <person name="Farina A."/>
            <person name="Faro S."/>
            <person name="Ferreira P."/>
            <person name="Fischer H."/>
            <person name="Fitzgerald M."/>
            <person name="Foley K."/>
            <person name="Gage D."/>
            <person name="Galagan J."/>
            <person name="Gearin G."/>
            <person name="Gnerre S."/>
            <person name="Gnirke A."/>
            <person name="Goyette A."/>
            <person name="Graham J."/>
            <person name="Grandbois E."/>
            <person name="Gyaltsen K."/>
            <person name="Hafez N."/>
            <person name="Hagopian D."/>
            <person name="Hagos B."/>
            <person name="Hall J."/>
            <person name="Hatcher B."/>
            <person name="Heller A."/>
            <person name="Higgins H."/>
            <person name="Honan T."/>
            <person name="Horn A."/>
            <person name="Houde N."/>
            <person name="Hughes L."/>
            <person name="Hulme W."/>
            <person name="Husby E."/>
            <person name="Iliev I."/>
            <person name="Jaffe D."/>
            <person name="Jones C."/>
            <person name="Kamal M."/>
            <person name="Kamat A."/>
            <person name="Kamvysselis M."/>
            <person name="Karlsson E."/>
            <person name="Kells C."/>
            <person name="Kieu A."/>
            <person name="Kisner P."/>
            <person name="Kodira C."/>
            <person name="Kulbokas E."/>
            <person name="Labutti K."/>
            <person name="Lama D."/>
            <person name="Landers T."/>
            <person name="Leger J."/>
            <person name="Levine S."/>
            <person name="Lewis D."/>
            <person name="Lewis T."/>
            <person name="Lindblad-toh K."/>
            <person name="Liu X."/>
            <person name="Lokyitsang T."/>
            <person name="Lokyitsang Y."/>
            <person name="Lucien O."/>
            <person name="Lui A."/>
            <person name="Ma L.J."/>
            <person name="Mabbitt R."/>
            <person name="Macdonald J."/>
            <person name="Maclean C."/>
            <person name="Major J."/>
            <person name="Manning J."/>
            <person name="Marabella R."/>
            <person name="Maru K."/>
            <person name="Matthews C."/>
            <person name="Mauceli E."/>
            <person name="Mccarthy M."/>
            <person name="Mcdonough S."/>
            <person name="Mcghee T."/>
            <person name="Meldrim J."/>
            <person name="Meneus L."/>
            <person name="Mesirov J."/>
            <person name="Mihalev A."/>
            <person name="Mihova T."/>
            <person name="Mikkelsen T."/>
            <person name="Mlenga V."/>
            <person name="Moru K."/>
            <person name="Mozes J."/>
            <person name="Mulrain L."/>
            <person name="Munson G."/>
            <person name="Naylor J."/>
            <person name="Newes C."/>
            <person name="Nguyen C."/>
            <person name="Nguyen N."/>
            <person name="Nguyen T."/>
            <person name="Nicol R."/>
            <person name="Nielsen C."/>
            <person name="Nizzari M."/>
            <person name="Norbu C."/>
            <person name="Norbu N."/>
            <person name="O'donnell P."/>
            <person name="Okoawo O."/>
            <person name="O'leary S."/>
            <person name="Omotosho B."/>
            <person name="O'neill K."/>
            <person name="Osman S."/>
            <person name="Parker S."/>
            <person name="Perrin D."/>
            <person name="Phunkhang P."/>
            <person name="Piqani B."/>
            <person name="Purcell S."/>
            <person name="Rachupka T."/>
            <person name="Ramasamy U."/>
            <person name="Rameau R."/>
            <person name="Ray V."/>
            <person name="Raymond C."/>
            <person name="Retta R."/>
            <person name="Richardson S."/>
            <person name="Rise C."/>
            <person name="Rodriguez J."/>
            <person name="Rogers J."/>
            <person name="Rogov P."/>
            <person name="Rutman M."/>
            <person name="Schupbach R."/>
            <person name="Seaman C."/>
            <person name="Settipalli S."/>
            <person name="Sharpe T."/>
            <person name="Sheridan J."/>
            <person name="Sherpa N."/>
            <person name="Shi J."/>
            <person name="Smirnov S."/>
            <person name="Smith C."/>
            <person name="Sougnez C."/>
            <person name="Spencer B."/>
            <person name="Stalker J."/>
            <person name="Stange-thomann N."/>
            <person name="Stavropoulos S."/>
            <person name="Stetson K."/>
            <person name="Stone C."/>
            <person name="Stone S."/>
            <person name="Stubbs M."/>
            <person name="Talamas J."/>
            <person name="Tchuinga P."/>
            <person name="Tenzing P."/>
            <person name="Tesfaye S."/>
            <person name="Theodore J."/>
            <person name="Thoulutsang Y."/>
            <person name="Topham K."/>
            <person name="Towey S."/>
            <person name="Tsamla T."/>
            <person name="Tsomo N."/>
            <person name="Vallee D."/>
            <person name="Vassiliev H."/>
            <person name="Venkataraman V."/>
            <person name="Vinson J."/>
            <person name="Vo A."/>
            <person name="Wade C."/>
            <person name="Wang S."/>
            <person name="Wangchuk T."/>
            <person name="Wangdi T."/>
            <person name="Whittaker C."/>
            <person name="Wilkinson J."/>
            <person name="Wu Y."/>
            <person name="Wyman D."/>
            <person name="Yadav S."/>
            <person name="Yang S."/>
            <person name="Yang X."/>
            <person name="Yeager S."/>
            <person name="Yee E."/>
            <person name="Young G."/>
            <person name="Zainoun J."/>
            <person name="Zembeck L."/>
            <person name="Zimmer A."/>
            <person name="Zody M."/>
            <person name="Lander E."/>
        </authorList>
    </citation>
    <scope>NUCLEOTIDE SEQUENCE [LARGE SCALE GENOMIC DNA]</scope>
</reference>
<keyword evidence="3" id="KW-0813">Transport</keyword>
<evidence type="ECO:0000256" key="20">
    <source>
        <dbReference type="SAM" id="Phobius"/>
    </source>
</evidence>
<keyword evidence="11" id="KW-0106">Calcium</keyword>
<name>H2YTI9_CIOSA</name>
<comment type="subcellular location">
    <subcellularLocation>
        <location evidence="1">Cell membrane</location>
        <topology evidence="1">Multi-pass membrane protein</topology>
    </subcellularLocation>
</comment>
<evidence type="ECO:0000256" key="17">
    <source>
        <dbReference type="ARBA" id="ARBA00023180"/>
    </source>
</evidence>
<dbReference type="STRING" id="51511.ENSCSAVP00000008649"/>
<keyword evidence="12" id="KW-0112">Calmodulin-binding</keyword>
<keyword evidence="13 20" id="KW-1133">Transmembrane helix</keyword>
<evidence type="ECO:0000256" key="19">
    <source>
        <dbReference type="ARBA" id="ARBA00033667"/>
    </source>
</evidence>
<dbReference type="eggNOG" id="KOG1306">
    <property type="taxonomic scope" value="Eukaryota"/>
</dbReference>
<evidence type="ECO:0000256" key="13">
    <source>
        <dbReference type="ARBA" id="ARBA00022989"/>
    </source>
</evidence>
<evidence type="ECO:0000256" key="8">
    <source>
        <dbReference type="ARBA" id="ARBA00022723"/>
    </source>
</evidence>
<keyword evidence="8" id="KW-0479">Metal-binding</keyword>
<reference evidence="22" key="2">
    <citation type="submission" date="2025-08" db="UniProtKB">
        <authorList>
            <consortium name="Ensembl"/>
        </authorList>
    </citation>
    <scope>IDENTIFICATION</scope>
</reference>
<dbReference type="Proteomes" id="UP000007875">
    <property type="component" value="Unassembled WGS sequence"/>
</dbReference>
<evidence type="ECO:0000256" key="10">
    <source>
        <dbReference type="ARBA" id="ARBA00022737"/>
    </source>
</evidence>
<evidence type="ECO:0000256" key="14">
    <source>
        <dbReference type="ARBA" id="ARBA00023053"/>
    </source>
</evidence>
<dbReference type="GO" id="GO:0030424">
    <property type="term" value="C:axon"/>
    <property type="evidence" value="ECO:0007669"/>
    <property type="project" value="TreeGrafter"/>
</dbReference>
<dbReference type="PANTHER" id="PTHR11878:SF65">
    <property type="entry name" value="NA_CA-EXCHANGE PROTEIN, ISOFORM G"/>
    <property type="match status" value="1"/>
</dbReference>
<evidence type="ECO:0000256" key="2">
    <source>
        <dbReference type="ARBA" id="ARBA00007489"/>
    </source>
</evidence>
<evidence type="ECO:0000313" key="23">
    <source>
        <dbReference type="Proteomes" id="UP000007875"/>
    </source>
</evidence>
<dbReference type="FunCoup" id="H2YTI9">
    <property type="interactions" value="8"/>
</dbReference>
<keyword evidence="5" id="KW-1003">Cell membrane</keyword>
<comment type="catalytic activity">
    <reaction evidence="19">
        <text>Ca(2+)(in) + 3 Na(+)(out) = Ca(2+)(out) + 3 Na(+)(in)</text>
        <dbReference type="Rhea" id="RHEA:69955"/>
        <dbReference type="ChEBI" id="CHEBI:29101"/>
        <dbReference type="ChEBI" id="CHEBI:29108"/>
    </reaction>
</comment>
<dbReference type="GO" id="GO:0007154">
    <property type="term" value="P:cell communication"/>
    <property type="evidence" value="ECO:0007669"/>
    <property type="project" value="InterPro"/>
</dbReference>
<keyword evidence="6" id="KW-0109">Calcium transport</keyword>
<comment type="similarity">
    <text evidence="2">Belongs to the Ca(2+):cation antiporter (CaCA) (TC 2.A.19) family. SLC8 subfamily.</text>
</comment>
<dbReference type="Pfam" id="PF16494">
    <property type="entry name" value="Na_Ca_ex_C"/>
    <property type="match status" value="1"/>
</dbReference>
<evidence type="ECO:0000256" key="6">
    <source>
        <dbReference type="ARBA" id="ARBA00022568"/>
    </source>
</evidence>
<evidence type="ECO:0000256" key="9">
    <source>
        <dbReference type="ARBA" id="ARBA00022729"/>
    </source>
</evidence>
<protein>
    <recommendedName>
        <fullName evidence="21">Calx-beta domain-containing protein</fullName>
    </recommendedName>
</protein>
<dbReference type="GO" id="GO:0046872">
    <property type="term" value="F:metal ion binding"/>
    <property type="evidence" value="ECO:0007669"/>
    <property type="project" value="UniProtKB-KW"/>
</dbReference>
<organism evidence="22 23">
    <name type="scientific">Ciona savignyi</name>
    <name type="common">Pacific transparent sea squirt</name>
    <dbReference type="NCBI Taxonomy" id="51511"/>
    <lineage>
        <taxon>Eukaryota</taxon>
        <taxon>Metazoa</taxon>
        <taxon>Chordata</taxon>
        <taxon>Tunicata</taxon>
        <taxon>Ascidiacea</taxon>
        <taxon>Phlebobranchia</taxon>
        <taxon>Cionidae</taxon>
        <taxon>Ciona</taxon>
    </lineage>
</organism>
<feature type="domain" description="Calx-beta" evidence="21">
    <location>
        <begin position="348"/>
        <end position="485"/>
    </location>
</feature>
<dbReference type="InterPro" id="IPR003644">
    <property type="entry name" value="Calx_beta"/>
</dbReference>
<evidence type="ECO:0000256" key="3">
    <source>
        <dbReference type="ARBA" id="ARBA00022448"/>
    </source>
</evidence>
<evidence type="ECO:0000256" key="4">
    <source>
        <dbReference type="ARBA" id="ARBA00022449"/>
    </source>
</evidence>
<keyword evidence="4" id="KW-0050">Antiport</keyword>
<keyword evidence="16 20" id="KW-0472">Membrane</keyword>
<keyword evidence="15" id="KW-0406">Ion transport</keyword>
<feature type="transmembrane region" description="Helical" evidence="20">
    <location>
        <begin position="154"/>
        <end position="177"/>
    </location>
</feature>
<evidence type="ECO:0000259" key="21">
    <source>
        <dbReference type="SMART" id="SM00237"/>
    </source>
</evidence>
<feature type="transmembrane region" description="Helical" evidence="20">
    <location>
        <begin position="122"/>
        <end position="142"/>
    </location>
</feature>
<keyword evidence="14" id="KW-0915">Sodium</keyword>
<dbReference type="PANTHER" id="PTHR11878">
    <property type="entry name" value="SODIUM/CALCIUM EXCHANGER"/>
    <property type="match status" value="1"/>
</dbReference>
<evidence type="ECO:0000256" key="12">
    <source>
        <dbReference type="ARBA" id="ARBA00022860"/>
    </source>
</evidence>
<dbReference type="InterPro" id="IPR032452">
    <property type="entry name" value="Na_Ca_Ex_C-exten"/>
</dbReference>
<evidence type="ECO:0000256" key="16">
    <source>
        <dbReference type="ARBA" id="ARBA00023136"/>
    </source>
</evidence>
<dbReference type="InterPro" id="IPR044880">
    <property type="entry name" value="NCX_ion-bd_dom_sf"/>
</dbReference>
<dbReference type="InterPro" id="IPR038081">
    <property type="entry name" value="CalX-like_sf"/>
</dbReference>
<evidence type="ECO:0000256" key="18">
    <source>
        <dbReference type="ARBA" id="ARBA00023201"/>
    </source>
</evidence>
<feature type="transmembrane region" description="Helical" evidence="20">
    <location>
        <begin position="29"/>
        <end position="47"/>
    </location>
</feature>
<dbReference type="PRINTS" id="PR01259">
    <property type="entry name" value="NACAEXCHNGR"/>
</dbReference>
<dbReference type="InterPro" id="IPR004837">
    <property type="entry name" value="NaCa_Exmemb"/>
</dbReference>
<keyword evidence="9" id="KW-0732">Signal</keyword>
<dbReference type="SUPFAM" id="SSF141072">
    <property type="entry name" value="CalX-like"/>
    <property type="match status" value="3"/>
</dbReference>
<dbReference type="Pfam" id="PF03160">
    <property type="entry name" value="Calx-beta"/>
    <property type="match status" value="3"/>
</dbReference>
<dbReference type="SMART" id="SM00237">
    <property type="entry name" value="Calx_beta"/>
    <property type="match status" value="2"/>
</dbReference>
<feature type="transmembrane region" description="Helical" evidence="20">
    <location>
        <begin position="969"/>
        <end position="987"/>
    </location>
</feature>
<evidence type="ECO:0000256" key="5">
    <source>
        <dbReference type="ARBA" id="ARBA00022475"/>
    </source>
</evidence>
<evidence type="ECO:0000256" key="1">
    <source>
        <dbReference type="ARBA" id="ARBA00004651"/>
    </source>
</evidence>
<dbReference type="Gene3D" id="1.20.1420.30">
    <property type="entry name" value="NCX, central ion-binding region"/>
    <property type="match status" value="2"/>
</dbReference>
<evidence type="ECO:0000256" key="7">
    <source>
        <dbReference type="ARBA" id="ARBA00022692"/>
    </source>
</evidence>
<feature type="transmembrane region" description="Helical" evidence="20">
    <location>
        <begin position="815"/>
        <end position="835"/>
    </location>
</feature>
<dbReference type="GO" id="GO:0005432">
    <property type="term" value="F:calcium:sodium antiporter activity"/>
    <property type="evidence" value="ECO:0007669"/>
    <property type="project" value="InterPro"/>
</dbReference>
<proteinExistence type="inferred from homology"/>
<dbReference type="Pfam" id="PF01699">
    <property type="entry name" value="Na_Ca_ex"/>
    <property type="match status" value="2"/>
</dbReference>
<feature type="transmembrane region" description="Helical" evidence="20">
    <location>
        <begin position="892"/>
        <end position="910"/>
    </location>
</feature>
<dbReference type="GO" id="GO:0005516">
    <property type="term" value="F:calmodulin binding"/>
    <property type="evidence" value="ECO:0007669"/>
    <property type="project" value="UniProtKB-KW"/>
</dbReference>
<dbReference type="AlphaFoldDB" id="H2YTI9"/>
<dbReference type="Ensembl" id="ENSCSAVT00000008759.1">
    <property type="protein sequence ID" value="ENSCSAVP00000008649.1"/>
    <property type="gene ID" value="ENSCSAVG00000005145.1"/>
</dbReference>
<keyword evidence="7 20" id="KW-0812">Transmembrane</keyword>
<evidence type="ECO:0000313" key="22">
    <source>
        <dbReference type="Ensembl" id="ENSCSAVP00000008649.1"/>
    </source>
</evidence>
<evidence type="ECO:0000256" key="15">
    <source>
        <dbReference type="ARBA" id="ARBA00023065"/>
    </source>
</evidence>
<dbReference type="InterPro" id="IPR004836">
    <property type="entry name" value="Na_Ca_Ex"/>
</dbReference>
<keyword evidence="18" id="KW-0739">Sodium transport</keyword>
<keyword evidence="17" id="KW-0325">Glycoprotein</keyword>
<sequence>RKCVRGVLLPLWPPAEITRITVADQVGRAIVYLVALIYLFLGVSIVADRFMASIEVITSKEKIVVYRRSDGEEATTTVRIWNETVSNLTLMALGSSAPEIMLSVIEIIGKKFRAGDLGPSTIVGSASFNLFIIIAICMYVIPDGETRKVKHPRVFFITATWSILAYVWMYIILAVSSYGVVEIWEGVLTFLFFPMLVVLAWIADRRLLVYKYMYKRYRARRQNIIVETEGSALDEDENHDGATMLNMVNLEDGTNGLQADPQVYATDPLIGDPESSRKAMVRIMRELRKTHPDADMAELARLASVEALSNQPKSRAFYRIQATRKMTGAGNILNKGKPDQAKTSDNLSMVLEDPDDAVAKIYFDPAEYKVMENCGVAQLQVFTGLGRLTTVNGPYMFQYTGLKYEYFILLSWGYLLQVVRTGGDLNTTLYVDYQTEDGTANAGSDFVHAEDTLVFKPGETTRTIDIVIMDDDIFEEDEYFRVKLCNVRSGDADGMFDTKGNSMQVARLEPPAVATVVILDDDHAGVFSFPEPSITVSEGVGVLKIEVQRNSGARGRIIVPYKTVNGTAKGGGEDFIDTIGELEFDNDETTTNSYKRLCAQVHFPSALFLRENVRIYFNNVPMTHTYLTRLYAPDRRKHISVPIVDDEEYEKNKSFFVELSQPKFYSDKDSGLTVTVDIRASEENEKPQRLLRQLPCVLGVLVVAEKKTDEQEEEARRIAELGKPRLGAQTSIEVMIEESYEFKNTVDKLIKKANLAVIVGTSSWREQFTEALSVNGGDESGEEEESEPSCFDYVMHFLTVFWKLMFAFVPPTEYLGGWGCFTVSILMIGFLTAIIGDVASAFGCVVNLNDAVTAVTLVAMGTSVPDTFASKVAAVGDQYADASIGNVTGSNAVNVFLGIGIAWTIAAIYWAVTGKTPEEQKFRIDPGNLAFSVTIFSILAVFAIGILMFRRKCKSIQAELGGPRTSKIVCSLMFVMFWLVYILLAALDSYCIIKTF</sequence>
<evidence type="ECO:0000256" key="11">
    <source>
        <dbReference type="ARBA" id="ARBA00022837"/>
    </source>
</evidence>
<dbReference type="GO" id="GO:0098703">
    <property type="term" value="P:calcium ion import across plasma membrane"/>
    <property type="evidence" value="ECO:0007669"/>
    <property type="project" value="TreeGrafter"/>
</dbReference>
<accession>H2YTI9</accession>
<feature type="transmembrane region" description="Helical" evidence="20">
    <location>
        <begin position="183"/>
        <end position="203"/>
    </location>
</feature>
<feature type="transmembrane region" description="Helical" evidence="20">
    <location>
        <begin position="930"/>
        <end position="949"/>
    </location>
</feature>
<keyword evidence="10" id="KW-0677">Repeat</keyword>
<dbReference type="GO" id="GO:0098794">
    <property type="term" value="C:postsynapse"/>
    <property type="evidence" value="ECO:0007669"/>
    <property type="project" value="TreeGrafter"/>
</dbReference>
<feature type="domain" description="Calx-beta" evidence="21">
    <location>
        <begin position="514"/>
        <end position="660"/>
    </location>
</feature>
<reference evidence="22" key="3">
    <citation type="submission" date="2025-09" db="UniProtKB">
        <authorList>
            <consortium name="Ensembl"/>
        </authorList>
    </citation>
    <scope>IDENTIFICATION</scope>
</reference>
<dbReference type="GO" id="GO:0042383">
    <property type="term" value="C:sarcolemma"/>
    <property type="evidence" value="ECO:0007669"/>
    <property type="project" value="TreeGrafter"/>
</dbReference>
<dbReference type="InterPro" id="IPR051171">
    <property type="entry name" value="CaCA"/>
</dbReference>
<keyword evidence="23" id="KW-1185">Reference proteome</keyword>
<dbReference type="InParanoid" id="H2YTI9"/>